<organism evidence="2">
    <name type="scientific">Escherichia coli (strain 55989 / EAEC)</name>
    <dbReference type="NCBI Taxonomy" id="585055"/>
    <lineage>
        <taxon>Bacteria</taxon>
        <taxon>Pseudomonadati</taxon>
        <taxon>Pseudomonadota</taxon>
        <taxon>Gammaproteobacteria</taxon>
        <taxon>Enterobacterales</taxon>
        <taxon>Enterobacteriaceae</taxon>
        <taxon>Escherichia</taxon>
    </lineage>
</organism>
<keyword evidence="1" id="KW-0614">Plasmid</keyword>
<name>B7LWW7_ECO55</name>
<evidence type="ECO:0000313" key="1">
    <source>
        <dbReference type="EMBL" id="CAU95815.1"/>
    </source>
</evidence>
<evidence type="ECO:0000313" key="2">
    <source>
        <dbReference type="Proteomes" id="UP000000746"/>
    </source>
</evidence>
<sequence>MTVTRGLKAVYLAPTEDAVPQAPETFRGVWEPRYPQELHKVIYTTIPLNR</sequence>
<geneLocation type="plasmid" evidence="1 2">
    <name>55989p</name>
</geneLocation>
<protein>
    <submittedName>
        <fullName evidence="1">Putative transposase</fullName>
    </submittedName>
</protein>
<accession>B7LWW7</accession>
<gene>
    <name evidence="1" type="ordered locus">pEC55989_0078</name>
</gene>
<proteinExistence type="predicted"/>
<keyword evidence="2" id="KW-1185">Reference proteome</keyword>
<reference evidence="1" key="1">
    <citation type="submission" date="2008-12" db="EMBL/GenBank/DDBJ databases">
        <authorList>
            <consortium name="Institut Pasteur and Genoscope"/>
            <person name="Genoscope - CEA"/>
        </authorList>
    </citation>
    <scope>NUCLEOTIDE SEQUENCE</scope>
    <source>
        <strain evidence="1">55989</strain>
        <plasmid evidence="1">55989p</plasmid>
    </source>
</reference>
<dbReference type="AlphaFoldDB" id="B7LWW7"/>
<dbReference type="EMBL" id="CU928159">
    <property type="protein sequence ID" value="CAU95815.1"/>
    <property type="molecule type" value="Genomic_DNA"/>
</dbReference>
<dbReference type="Proteomes" id="UP000000746">
    <property type="component" value="Plasmid 55989p"/>
</dbReference>